<protein>
    <submittedName>
        <fullName evidence="1">Unannotated protein</fullName>
    </submittedName>
</protein>
<dbReference type="PANTHER" id="PTHR39683:SF4">
    <property type="entry name" value="COENZYME Q-BINDING PROTEIN COQ10 START DOMAIN-CONTAINING PROTEIN"/>
    <property type="match status" value="1"/>
</dbReference>
<dbReference type="PANTHER" id="PTHR39683">
    <property type="entry name" value="CONSERVED PROTEIN TB16.3"/>
    <property type="match status" value="1"/>
</dbReference>
<gene>
    <name evidence="1" type="ORF">UFOPK2162_00128</name>
</gene>
<proteinExistence type="predicted"/>
<sequence>MSDMSRSTIVIEAPMSQVSEVLLDLEKYPDWSDSITKVKVTERDDAGRVTGAVMTISAGALKDDVSLTYNWDGAPARLEFELEDANMLTKMDGAYILKDLGDETEVTYELSVGVSMPIPQAMITKQEKSTIDQSLAQLKEHCEG</sequence>
<dbReference type="InterPro" id="IPR023393">
    <property type="entry name" value="START-like_dom_sf"/>
</dbReference>
<name>A0A6J6JIH6_9ZZZZ</name>
<dbReference type="SUPFAM" id="SSF55961">
    <property type="entry name" value="Bet v1-like"/>
    <property type="match status" value="1"/>
</dbReference>
<accession>A0A6J6JIH6</accession>
<dbReference type="InterPro" id="IPR019587">
    <property type="entry name" value="Polyketide_cyclase/dehydratase"/>
</dbReference>
<dbReference type="Pfam" id="PF10604">
    <property type="entry name" value="Polyketide_cyc2"/>
    <property type="match status" value="1"/>
</dbReference>
<dbReference type="AlphaFoldDB" id="A0A6J6JIH6"/>
<organism evidence="1">
    <name type="scientific">freshwater metagenome</name>
    <dbReference type="NCBI Taxonomy" id="449393"/>
    <lineage>
        <taxon>unclassified sequences</taxon>
        <taxon>metagenomes</taxon>
        <taxon>ecological metagenomes</taxon>
    </lineage>
</organism>
<dbReference type="Gene3D" id="3.30.530.20">
    <property type="match status" value="1"/>
</dbReference>
<evidence type="ECO:0000313" key="1">
    <source>
        <dbReference type="EMBL" id="CAB4636990.1"/>
    </source>
</evidence>
<dbReference type="EMBL" id="CAEZVZ010000009">
    <property type="protein sequence ID" value="CAB4636990.1"/>
    <property type="molecule type" value="Genomic_DNA"/>
</dbReference>
<reference evidence="1" key="1">
    <citation type="submission" date="2020-05" db="EMBL/GenBank/DDBJ databases">
        <authorList>
            <person name="Chiriac C."/>
            <person name="Salcher M."/>
            <person name="Ghai R."/>
            <person name="Kavagutti S V."/>
        </authorList>
    </citation>
    <scope>NUCLEOTIDE SEQUENCE</scope>
</reference>